<dbReference type="InterPro" id="IPR013766">
    <property type="entry name" value="Thioredoxin_domain"/>
</dbReference>
<dbReference type="InterPro" id="IPR000866">
    <property type="entry name" value="AhpC/TSA"/>
</dbReference>
<dbReference type="InterPro" id="IPR050553">
    <property type="entry name" value="Thioredoxin_ResA/DsbE_sf"/>
</dbReference>
<name>A0ABW3I557_9FLAO</name>
<reference evidence="3" key="1">
    <citation type="journal article" date="2019" name="Int. J. Syst. Evol. Microbiol.">
        <title>The Global Catalogue of Microorganisms (GCM) 10K type strain sequencing project: providing services to taxonomists for standard genome sequencing and annotation.</title>
        <authorList>
            <consortium name="The Broad Institute Genomics Platform"/>
            <consortium name="The Broad Institute Genome Sequencing Center for Infectious Disease"/>
            <person name="Wu L."/>
            <person name="Ma J."/>
        </authorList>
    </citation>
    <scope>NUCLEOTIDE SEQUENCE [LARGE SCALE GENOMIC DNA]</scope>
    <source>
        <strain evidence="3">CCUG 62114</strain>
    </source>
</reference>
<organism evidence="2 3">
    <name type="scientific">Pseudofulvibacter geojedonensis</name>
    <dbReference type="NCBI Taxonomy" id="1123758"/>
    <lineage>
        <taxon>Bacteria</taxon>
        <taxon>Pseudomonadati</taxon>
        <taxon>Bacteroidota</taxon>
        <taxon>Flavobacteriia</taxon>
        <taxon>Flavobacteriales</taxon>
        <taxon>Flavobacteriaceae</taxon>
        <taxon>Pseudofulvibacter</taxon>
    </lineage>
</organism>
<accession>A0ABW3I557</accession>
<keyword evidence="3" id="KW-1185">Reference proteome</keyword>
<dbReference type="PROSITE" id="PS51257">
    <property type="entry name" value="PROKAR_LIPOPROTEIN"/>
    <property type="match status" value="1"/>
</dbReference>
<dbReference type="CDD" id="cd02966">
    <property type="entry name" value="TlpA_like_family"/>
    <property type="match status" value="1"/>
</dbReference>
<proteinExistence type="predicted"/>
<dbReference type="Proteomes" id="UP001596997">
    <property type="component" value="Unassembled WGS sequence"/>
</dbReference>
<dbReference type="PANTHER" id="PTHR42852">
    <property type="entry name" value="THIOL:DISULFIDE INTERCHANGE PROTEIN DSBE"/>
    <property type="match status" value="1"/>
</dbReference>
<dbReference type="EMBL" id="JBHTJM010000010">
    <property type="protein sequence ID" value="MFD0965004.1"/>
    <property type="molecule type" value="Genomic_DNA"/>
</dbReference>
<protein>
    <submittedName>
        <fullName evidence="2">TlpA disulfide reductase family protein</fullName>
    </submittedName>
</protein>
<dbReference type="Gene3D" id="3.40.30.10">
    <property type="entry name" value="Glutaredoxin"/>
    <property type="match status" value="1"/>
</dbReference>
<feature type="domain" description="Thioredoxin" evidence="1">
    <location>
        <begin position="18"/>
        <end position="165"/>
    </location>
</feature>
<comment type="caution">
    <text evidence="2">The sequence shown here is derived from an EMBL/GenBank/DDBJ whole genome shotgun (WGS) entry which is preliminary data.</text>
</comment>
<dbReference type="PROSITE" id="PS51352">
    <property type="entry name" value="THIOREDOXIN_2"/>
    <property type="match status" value="1"/>
</dbReference>
<dbReference type="PANTHER" id="PTHR42852:SF13">
    <property type="entry name" value="PROTEIN DIPZ"/>
    <property type="match status" value="1"/>
</dbReference>
<evidence type="ECO:0000313" key="3">
    <source>
        <dbReference type="Proteomes" id="UP001596997"/>
    </source>
</evidence>
<evidence type="ECO:0000313" key="2">
    <source>
        <dbReference type="EMBL" id="MFD0965004.1"/>
    </source>
</evidence>
<sequence>MKVYQYFILLTLIIACKNRGDKSIKNQEIISVNYEELEPFLNKVSDTTYVVNFWATWCKPCVEELPFFEELNKKYASDKVKVLLVSLDMPKQLETRLKPFVKENKLKSQVILLNDPNQNNWIPKIDSHWDGAIPATLIYNKNRRMFYAKSFTYSELEKITKQFIP</sequence>
<evidence type="ECO:0000259" key="1">
    <source>
        <dbReference type="PROSITE" id="PS51352"/>
    </source>
</evidence>
<dbReference type="SUPFAM" id="SSF52833">
    <property type="entry name" value="Thioredoxin-like"/>
    <property type="match status" value="1"/>
</dbReference>
<dbReference type="Pfam" id="PF00578">
    <property type="entry name" value="AhpC-TSA"/>
    <property type="match status" value="1"/>
</dbReference>
<gene>
    <name evidence="2" type="ORF">ACFQ1O_13385</name>
</gene>
<dbReference type="InterPro" id="IPR036249">
    <property type="entry name" value="Thioredoxin-like_sf"/>
</dbReference>
<dbReference type="RefSeq" id="WP_377716728.1">
    <property type="nucleotide sequence ID" value="NZ_JBHTJM010000010.1"/>
</dbReference>